<organism evidence="2 3">
    <name type="scientific">Alienimonas chondri</name>
    <dbReference type="NCBI Taxonomy" id="2681879"/>
    <lineage>
        <taxon>Bacteria</taxon>
        <taxon>Pseudomonadati</taxon>
        <taxon>Planctomycetota</taxon>
        <taxon>Planctomycetia</taxon>
        <taxon>Planctomycetales</taxon>
        <taxon>Planctomycetaceae</taxon>
        <taxon>Alienimonas</taxon>
    </lineage>
</organism>
<proteinExistence type="predicted"/>
<protein>
    <submittedName>
        <fullName evidence="2">Uncharacterized protein</fullName>
    </submittedName>
</protein>
<keyword evidence="1" id="KW-0472">Membrane</keyword>
<feature type="transmembrane region" description="Helical" evidence="1">
    <location>
        <begin position="120"/>
        <end position="142"/>
    </location>
</feature>
<dbReference type="RefSeq" id="WP_171189053.1">
    <property type="nucleotide sequence ID" value="NZ_WTPX01000131.1"/>
</dbReference>
<comment type="caution">
    <text evidence="2">The sequence shown here is derived from an EMBL/GenBank/DDBJ whole genome shotgun (WGS) entry which is preliminary data.</text>
</comment>
<evidence type="ECO:0000313" key="3">
    <source>
        <dbReference type="Proteomes" id="UP000609651"/>
    </source>
</evidence>
<feature type="transmembrane region" description="Helical" evidence="1">
    <location>
        <begin position="174"/>
        <end position="192"/>
    </location>
</feature>
<reference evidence="2 3" key="1">
    <citation type="journal article" date="2020" name="Syst. Appl. Microbiol.">
        <title>Alienimonas chondri sp. nov., a novel planctomycete isolated from the biofilm of the red alga Chondrus crispus.</title>
        <authorList>
            <person name="Vitorino I."/>
            <person name="Albuquerque L."/>
            <person name="Wiegand S."/>
            <person name="Kallscheuer N."/>
            <person name="da Costa M.S."/>
            <person name="Lobo-da-Cunha A."/>
            <person name="Jogler C."/>
            <person name="Lage O.M."/>
        </authorList>
    </citation>
    <scope>NUCLEOTIDE SEQUENCE [LARGE SCALE GENOMIC DNA]</scope>
    <source>
        <strain evidence="2 3">LzC2</strain>
    </source>
</reference>
<evidence type="ECO:0000313" key="2">
    <source>
        <dbReference type="EMBL" id="NNJ27227.1"/>
    </source>
</evidence>
<feature type="transmembrane region" description="Helical" evidence="1">
    <location>
        <begin position="198"/>
        <end position="221"/>
    </location>
</feature>
<feature type="transmembrane region" description="Helical" evidence="1">
    <location>
        <begin position="51"/>
        <end position="70"/>
    </location>
</feature>
<feature type="transmembrane region" description="Helical" evidence="1">
    <location>
        <begin position="90"/>
        <end position="108"/>
    </location>
</feature>
<dbReference type="Proteomes" id="UP000609651">
    <property type="component" value="Unassembled WGS sequence"/>
</dbReference>
<feature type="transmembrane region" description="Helical" evidence="1">
    <location>
        <begin position="148"/>
        <end position="167"/>
    </location>
</feature>
<accession>A0ABX1VJ20</accession>
<evidence type="ECO:0000256" key="1">
    <source>
        <dbReference type="SAM" id="Phobius"/>
    </source>
</evidence>
<keyword evidence="1" id="KW-1133">Transmembrane helix</keyword>
<gene>
    <name evidence="2" type="ORF">LzC2_33280</name>
</gene>
<dbReference type="EMBL" id="WTPX01000131">
    <property type="protein sequence ID" value="NNJ27227.1"/>
    <property type="molecule type" value="Genomic_DNA"/>
</dbReference>
<name>A0ABX1VJ20_9PLAN</name>
<sequence>MPLSRSAPPPDVDDLIGSLGTPFGSAELSVLRRQVAAVRAASQRAGTFRGFRSLTVGFSAVAAVATGWFAPLPEELVIIDGVPIVYAPDAWVVVAGLCFAVAAGEMLWRAKGSSYGLAMVWTAAGQFLPCVAAGAAVTFVAQYLRPELLLNLPGLWALLFGLGVCSCARLLPRAFWAIGAWYLTAGCIGLAAPRLGAGMWFLPAVFGIGQGATAGLLYLLVERPERLAGRHEGWGELDDPADLFSA</sequence>
<keyword evidence="3" id="KW-1185">Reference proteome</keyword>
<keyword evidence="1" id="KW-0812">Transmembrane</keyword>